<evidence type="ECO:0000313" key="2">
    <source>
        <dbReference type="Proteomes" id="UP000002663"/>
    </source>
</evidence>
<dbReference type="Gene3D" id="3.40.50.12580">
    <property type="match status" value="1"/>
</dbReference>
<dbReference type="InterPro" id="IPR043148">
    <property type="entry name" value="TagF_C"/>
</dbReference>
<dbReference type="PANTHER" id="PTHR37316">
    <property type="entry name" value="TEICHOIC ACID GLYCEROL-PHOSPHATE PRIMASE"/>
    <property type="match status" value="1"/>
</dbReference>
<dbReference type="InterPro" id="IPR051612">
    <property type="entry name" value="Teichoic_Acid_Biosynth"/>
</dbReference>
<dbReference type="AlphaFoldDB" id="A0AAN1SHY1"/>
<dbReference type="KEGG" id="thl:TEH_16190"/>
<evidence type="ECO:0000313" key="1">
    <source>
        <dbReference type="EMBL" id="BAK94946.1"/>
    </source>
</evidence>
<reference evidence="1 2" key="1">
    <citation type="submission" date="2011-01" db="EMBL/GenBank/DDBJ databases">
        <title>Whole genome sequence of Tetragenococcus halophilus NBRC 12172.</title>
        <authorList>
            <person name="Nakazawa H."/>
            <person name="Omata S."/>
            <person name="Koga C."/>
            <person name="Watanabe Y."/>
            <person name="Katano Y."/>
            <person name="Ito N."/>
            <person name="Tsukatani N."/>
            <person name="Ankai A."/>
            <person name="Oguchi A."/>
            <person name="Fukui S."/>
            <person name="Yashiro I."/>
            <person name="Kamata S."/>
            <person name="Hashimoto Y."/>
            <person name="Yamazaki J."/>
            <person name="Taguchi H."/>
            <person name="Tanaka A."/>
            <person name="Koyama T."/>
            <person name="Ichige A."/>
            <person name="Hanya Y."/>
            <person name="Tanikawa S."/>
            <person name="Yamazaki S."/>
            <person name="Fujita N."/>
        </authorList>
    </citation>
    <scope>NUCLEOTIDE SEQUENCE [LARGE SCALE GENOMIC DNA]</scope>
    <source>
        <strain evidence="2">DSM 20338 / JCM 20259 / NCIMB 9735 / NBRC 12172</strain>
    </source>
</reference>
<organism evidence="1 2">
    <name type="scientific">Tetragenococcus halophilus (strain DSM 20338 / JCM 20259 / NCIMB 9735 / NBRC 12172)</name>
    <name type="common">Pediococcus halophilus</name>
    <dbReference type="NCBI Taxonomy" id="945021"/>
    <lineage>
        <taxon>Bacteria</taxon>
        <taxon>Bacillati</taxon>
        <taxon>Bacillota</taxon>
        <taxon>Bacilli</taxon>
        <taxon>Lactobacillales</taxon>
        <taxon>Enterococcaceae</taxon>
        <taxon>Tetragenococcus</taxon>
    </lineage>
</organism>
<dbReference type="RefSeq" id="WP_014124992.1">
    <property type="nucleotide sequence ID" value="NC_016052.1"/>
</dbReference>
<dbReference type="PANTHER" id="PTHR37316:SF3">
    <property type="entry name" value="TEICHOIC ACID GLYCEROL-PHOSPHATE TRANSFERASE"/>
    <property type="match status" value="1"/>
</dbReference>
<protein>
    <submittedName>
        <fullName evidence="1">Teichoic acid biosynthesis protein</fullName>
    </submittedName>
</protein>
<dbReference type="GO" id="GO:0047355">
    <property type="term" value="F:CDP-glycerol glycerophosphotransferase activity"/>
    <property type="evidence" value="ECO:0007669"/>
    <property type="project" value="InterPro"/>
</dbReference>
<dbReference type="Proteomes" id="UP000002663">
    <property type="component" value="Chromosome"/>
</dbReference>
<dbReference type="Pfam" id="PF04464">
    <property type="entry name" value="Glyphos_transf"/>
    <property type="match status" value="1"/>
</dbReference>
<gene>
    <name evidence="1" type="ordered locus">TEH_16190</name>
</gene>
<dbReference type="SUPFAM" id="SSF53756">
    <property type="entry name" value="UDP-Glycosyltransferase/glycogen phosphorylase"/>
    <property type="match status" value="1"/>
</dbReference>
<sequence>MIGVSINNGKVCLESEEVDLTSLRVQSKQGECLFFKNIAESKWEIPVSRIVELLSNNKDKRGFIFFGDKKNAIDCFNLTVNAKTNLHMNTGEHDFYMFVSMDGYLRIILDKIPTAKTYFKDSEITEIKTVYPRNLKLNFTITSKYFPLTNSYLIIKNRKEGKEFAIEAKFTGSSQNGRVFVNKFTVFFDPKDVVFKLLDHINCDSFDFSVFDFSFVIENNVTKISDHKFRAKSPKFDLSETWLDFSSEYKVLFSWYNTIHSQLSARIGFLSVASYLFYDKLIQTKNYEQADKRIVLITEYPNKAQDNGFAFFKYLMEKQNEFTPYYIIEKDSPDVKYLSKYKNNIVYFKSQDHIRLFFKANYLLHTHTPKYAMPFHGSLVQSKLKSMKKIFLQHGIIALKDVGFVYDYNQHPDFTNAFIVSSSRELETVHKMLNYPKNLIKVTGLTRFDSLLKNNNPLSRLKERKNVLIMPTWRKDLERVSDNVFIQSEFYKNYQALINDSRLKQLVEEENIELNFFLHNNFQKYRHLFSSKFVNILKPDSTPIQNHLKNNGILITDYSSVGLDFSIQKKPVLYYQFDKEISEVKDQVEASSEFLPGPVYQTKEGLIDGIYQKIRVNMLDKKFKKVVKKQIYPFNDTKACDRVYDVLREI</sequence>
<accession>A0AAN1SHY1</accession>
<dbReference type="EMBL" id="AP012046">
    <property type="protein sequence ID" value="BAK94946.1"/>
    <property type="molecule type" value="Genomic_DNA"/>
</dbReference>
<name>A0AAN1SHY1_TETHN</name>
<proteinExistence type="predicted"/>
<dbReference type="GO" id="GO:0016020">
    <property type="term" value="C:membrane"/>
    <property type="evidence" value="ECO:0007669"/>
    <property type="project" value="InterPro"/>
</dbReference>
<dbReference type="InterPro" id="IPR007554">
    <property type="entry name" value="Glycerophosphate_synth"/>
</dbReference>